<dbReference type="EMBL" id="KN556958">
    <property type="protein sequence ID" value="KHJ87815.1"/>
    <property type="molecule type" value="Genomic_DNA"/>
</dbReference>
<accession>A0A0B1SX98</accession>
<dbReference type="CDD" id="cd14473">
    <property type="entry name" value="FERM_B-lobe"/>
    <property type="match status" value="1"/>
</dbReference>
<reference evidence="3 4" key="1">
    <citation type="submission" date="2014-03" db="EMBL/GenBank/DDBJ databases">
        <title>Draft genome of the hookworm Oesophagostomum dentatum.</title>
        <authorList>
            <person name="Mitreva M."/>
        </authorList>
    </citation>
    <scope>NUCLEOTIDE SEQUENCE [LARGE SCALE GENOMIC DNA]</scope>
    <source>
        <strain evidence="3 4">OD-Hann</strain>
    </source>
</reference>
<feature type="domain" description="FERM" evidence="2">
    <location>
        <begin position="82"/>
        <end position="289"/>
    </location>
</feature>
<organism evidence="3 4">
    <name type="scientific">Oesophagostomum dentatum</name>
    <name type="common">Nodular worm</name>
    <dbReference type="NCBI Taxonomy" id="61180"/>
    <lineage>
        <taxon>Eukaryota</taxon>
        <taxon>Metazoa</taxon>
        <taxon>Ecdysozoa</taxon>
        <taxon>Nematoda</taxon>
        <taxon>Chromadorea</taxon>
        <taxon>Rhabditida</taxon>
        <taxon>Rhabditina</taxon>
        <taxon>Rhabditomorpha</taxon>
        <taxon>Strongyloidea</taxon>
        <taxon>Strongylidae</taxon>
        <taxon>Oesophagostomum</taxon>
    </lineage>
</organism>
<dbReference type="Pfam" id="PF12796">
    <property type="entry name" value="Ank_2"/>
    <property type="match status" value="1"/>
</dbReference>
<proteinExistence type="predicted"/>
<dbReference type="Pfam" id="PF00373">
    <property type="entry name" value="FERM_M"/>
    <property type="match status" value="1"/>
</dbReference>
<dbReference type="InterPro" id="IPR036770">
    <property type="entry name" value="Ankyrin_rpt-contain_sf"/>
</dbReference>
<keyword evidence="1" id="KW-0040">ANK repeat</keyword>
<evidence type="ECO:0000256" key="1">
    <source>
        <dbReference type="PROSITE-ProRule" id="PRU00023"/>
    </source>
</evidence>
<keyword evidence="4" id="KW-1185">Reference proteome</keyword>
<dbReference type="InterPro" id="IPR014352">
    <property type="entry name" value="FERM/acyl-CoA-bd_prot_sf"/>
</dbReference>
<dbReference type="InterPro" id="IPR002110">
    <property type="entry name" value="Ankyrin_rpt"/>
</dbReference>
<dbReference type="SUPFAM" id="SSF47031">
    <property type="entry name" value="Second domain of FERM"/>
    <property type="match status" value="1"/>
</dbReference>
<dbReference type="PANTHER" id="PTHR13283:SF11">
    <property type="entry name" value="KREV INTERACTION TRAPPED PROTEIN 1"/>
    <property type="match status" value="1"/>
</dbReference>
<dbReference type="Gene3D" id="3.10.20.90">
    <property type="entry name" value="Phosphatidylinositol 3-kinase Catalytic Subunit, Chain A, domain 1"/>
    <property type="match status" value="1"/>
</dbReference>
<dbReference type="Gene3D" id="1.25.40.20">
    <property type="entry name" value="Ankyrin repeat-containing domain"/>
    <property type="match status" value="1"/>
</dbReference>
<dbReference type="GO" id="GO:0045454">
    <property type="term" value="P:cell redox homeostasis"/>
    <property type="evidence" value="ECO:0007669"/>
    <property type="project" value="TreeGrafter"/>
</dbReference>
<dbReference type="InterPro" id="IPR019748">
    <property type="entry name" value="FERM_central"/>
</dbReference>
<dbReference type="OrthoDB" id="194358at2759"/>
<dbReference type="AlphaFoldDB" id="A0A0B1SX98"/>
<dbReference type="PROSITE" id="PS50088">
    <property type="entry name" value="ANK_REPEAT"/>
    <property type="match status" value="1"/>
</dbReference>
<feature type="repeat" description="ANK" evidence="1">
    <location>
        <begin position="19"/>
        <end position="51"/>
    </location>
</feature>
<dbReference type="PANTHER" id="PTHR13283">
    <property type="entry name" value="KREV INTERACTION TRAPPED 1-RELATED"/>
    <property type="match status" value="1"/>
</dbReference>
<dbReference type="InterPro" id="IPR000299">
    <property type="entry name" value="FERM_domain"/>
</dbReference>
<dbReference type="Proteomes" id="UP000053660">
    <property type="component" value="Unassembled WGS sequence"/>
</dbReference>
<dbReference type="InterPro" id="IPR051594">
    <property type="entry name" value="KRIT1/FRMD8"/>
</dbReference>
<dbReference type="Gene3D" id="1.20.80.10">
    <property type="match status" value="1"/>
</dbReference>
<dbReference type="InterPro" id="IPR035963">
    <property type="entry name" value="FERM_2"/>
</dbReference>
<evidence type="ECO:0000313" key="3">
    <source>
        <dbReference type="EMBL" id="KHJ87815.1"/>
    </source>
</evidence>
<name>A0A0B1SX98_OESDE</name>
<dbReference type="SUPFAM" id="SSF48403">
    <property type="entry name" value="Ankyrin repeat"/>
    <property type="match status" value="1"/>
</dbReference>
<dbReference type="GO" id="GO:0005886">
    <property type="term" value="C:plasma membrane"/>
    <property type="evidence" value="ECO:0007669"/>
    <property type="project" value="TreeGrafter"/>
</dbReference>
<evidence type="ECO:0000313" key="4">
    <source>
        <dbReference type="Proteomes" id="UP000053660"/>
    </source>
</evidence>
<sequence>LHFRSLLALGVDVNQADRDSWTPLHYAAFYEHLDAMRALLNSGNANNLRNRDGNRAVDLCKDVPKKAWQDVARLIQNWKKIEKIQVDFLAAGNVMVQLTDGAETPASAILEEIGRELKIEPSMLRLFALWVCSESLSLQLKPDHKPLAHLNVKKWRAKVDKWTDQENSREKPRLVMRRSAHASLATELRASNNEFGLSLLYDEARQNFLGGYYPCSEKDAAHLAAISTRILYGNTAKLSDKLDLSCILPVHLLTSKEKAADMKSRTSKALKDVKSNNVASSAVGILVML</sequence>
<protein>
    <submittedName>
        <fullName evidence="3">Ankyrin repeat protein</fullName>
    </submittedName>
</protein>
<gene>
    <name evidence="3" type="ORF">OESDEN_12403</name>
</gene>
<dbReference type="PROSITE" id="PS50057">
    <property type="entry name" value="FERM_3"/>
    <property type="match status" value="1"/>
</dbReference>
<evidence type="ECO:0000259" key="2">
    <source>
        <dbReference type="PROSITE" id="PS50057"/>
    </source>
</evidence>
<feature type="non-terminal residue" evidence="3">
    <location>
        <position position="1"/>
    </location>
</feature>
<dbReference type="GO" id="GO:2000114">
    <property type="term" value="P:regulation of establishment of cell polarity"/>
    <property type="evidence" value="ECO:0007669"/>
    <property type="project" value="TreeGrafter"/>
</dbReference>
<dbReference type="PROSITE" id="PS50297">
    <property type="entry name" value="ANK_REP_REGION"/>
    <property type="match status" value="1"/>
</dbReference>